<dbReference type="EMBL" id="BGPR01000125">
    <property type="protein sequence ID" value="GBL96896.1"/>
    <property type="molecule type" value="Genomic_DNA"/>
</dbReference>
<gene>
    <name evidence="1" type="ORF">AVEN_182491_1</name>
</gene>
<proteinExistence type="predicted"/>
<sequence length="114" mass="13003">MEPFKTILEWAVACENSASSLPQLERESETFGRLSWNFRSCVFFIPIHLPRVRTARRLFWDGPRYFEPRSDDEVDTCAGTAPPSISNAPAGGSLTPYILFSVQQVQYTTDLLWN</sequence>
<keyword evidence="2" id="KW-1185">Reference proteome</keyword>
<dbReference type="Proteomes" id="UP000499080">
    <property type="component" value="Unassembled WGS sequence"/>
</dbReference>
<organism evidence="1 2">
    <name type="scientific">Araneus ventricosus</name>
    <name type="common">Orbweaver spider</name>
    <name type="synonym">Epeira ventricosa</name>
    <dbReference type="NCBI Taxonomy" id="182803"/>
    <lineage>
        <taxon>Eukaryota</taxon>
        <taxon>Metazoa</taxon>
        <taxon>Ecdysozoa</taxon>
        <taxon>Arthropoda</taxon>
        <taxon>Chelicerata</taxon>
        <taxon>Arachnida</taxon>
        <taxon>Araneae</taxon>
        <taxon>Araneomorphae</taxon>
        <taxon>Entelegynae</taxon>
        <taxon>Araneoidea</taxon>
        <taxon>Araneidae</taxon>
        <taxon>Araneus</taxon>
    </lineage>
</organism>
<accession>A0A4Y2BZX7</accession>
<comment type="caution">
    <text evidence="1">The sequence shown here is derived from an EMBL/GenBank/DDBJ whole genome shotgun (WGS) entry which is preliminary data.</text>
</comment>
<evidence type="ECO:0000313" key="1">
    <source>
        <dbReference type="EMBL" id="GBL96896.1"/>
    </source>
</evidence>
<protein>
    <submittedName>
        <fullName evidence="1">Uncharacterized protein</fullName>
    </submittedName>
</protein>
<dbReference type="AlphaFoldDB" id="A0A4Y2BZX7"/>
<evidence type="ECO:0000313" key="2">
    <source>
        <dbReference type="Proteomes" id="UP000499080"/>
    </source>
</evidence>
<reference evidence="1 2" key="1">
    <citation type="journal article" date="2019" name="Sci. Rep.">
        <title>Orb-weaving spider Araneus ventricosus genome elucidates the spidroin gene catalogue.</title>
        <authorList>
            <person name="Kono N."/>
            <person name="Nakamura H."/>
            <person name="Ohtoshi R."/>
            <person name="Moran D.A.P."/>
            <person name="Shinohara A."/>
            <person name="Yoshida Y."/>
            <person name="Fujiwara M."/>
            <person name="Mori M."/>
            <person name="Tomita M."/>
            <person name="Arakawa K."/>
        </authorList>
    </citation>
    <scope>NUCLEOTIDE SEQUENCE [LARGE SCALE GENOMIC DNA]</scope>
</reference>
<name>A0A4Y2BZX7_ARAVE</name>